<feature type="coiled-coil region" evidence="1">
    <location>
        <begin position="72"/>
        <end position="110"/>
    </location>
</feature>
<feature type="domain" description="Flagellar attachment zone protein 1 conserved" evidence="3">
    <location>
        <begin position="1864"/>
        <end position="1947"/>
    </location>
</feature>
<evidence type="ECO:0000256" key="2">
    <source>
        <dbReference type="SAM" id="MobiDB-lite"/>
    </source>
</evidence>
<evidence type="ECO:0000313" key="4">
    <source>
        <dbReference type="EMBL" id="GET89559.1"/>
    </source>
</evidence>
<feature type="domain" description="Flagellar attachment zone protein 1 conserved" evidence="3">
    <location>
        <begin position="1054"/>
        <end position="1136"/>
    </location>
</feature>
<evidence type="ECO:0000256" key="1">
    <source>
        <dbReference type="SAM" id="Coils"/>
    </source>
</evidence>
<dbReference type="Pfam" id="PF23398">
    <property type="entry name" value="FAZ1_cons"/>
    <property type="match status" value="19"/>
</dbReference>
<feature type="domain" description="Flagellar attachment zone protein 1 conserved" evidence="3">
    <location>
        <begin position="1428"/>
        <end position="1519"/>
    </location>
</feature>
<dbReference type="EMBL" id="BLBS01000035">
    <property type="protein sequence ID" value="GET89559.1"/>
    <property type="molecule type" value="Genomic_DNA"/>
</dbReference>
<feature type="domain" description="Flagellar attachment zone protein 1 conserved" evidence="3">
    <location>
        <begin position="556"/>
        <end position="643"/>
    </location>
</feature>
<feature type="domain" description="Flagellar attachment zone protein 1 conserved" evidence="3">
    <location>
        <begin position="2166"/>
        <end position="2248"/>
    </location>
</feature>
<dbReference type="Gene3D" id="1.20.920.20">
    <property type="match status" value="1"/>
</dbReference>
<feature type="domain" description="Flagellar attachment zone protein 1 conserved" evidence="3">
    <location>
        <begin position="459"/>
        <end position="545"/>
    </location>
</feature>
<comment type="caution">
    <text evidence="4">The sequence shown here is derived from an EMBL/GenBank/DDBJ whole genome shotgun (WGS) entry which is preliminary data.</text>
</comment>
<feature type="domain" description="Flagellar attachment zone protein 1 conserved" evidence="3">
    <location>
        <begin position="2068"/>
        <end position="2157"/>
    </location>
</feature>
<accession>A0A640KQ09</accession>
<feature type="domain" description="Flagellar attachment zone protein 1 conserved" evidence="3">
    <location>
        <begin position="1234"/>
        <end position="1323"/>
    </location>
</feature>
<dbReference type="PANTHER" id="PTHR33986">
    <property type="entry name" value="OS02G0535700 PROTEIN"/>
    <property type="match status" value="1"/>
</dbReference>
<dbReference type="InterPro" id="IPR009367">
    <property type="entry name" value="Elm1-like"/>
</dbReference>
<dbReference type="PANTHER" id="PTHR33986:SF15">
    <property type="entry name" value="MITOCHONDRIAL FISSION PROTEIN ELM1"/>
    <property type="match status" value="1"/>
</dbReference>
<feature type="domain" description="Flagellar attachment zone protein 1 conserved" evidence="3">
    <location>
        <begin position="1645"/>
        <end position="1728"/>
    </location>
</feature>
<feature type="domain" description="Flagellar attachment zone protein 1 conserved" evidence="3">
    <location>
        <begin position="1333"/>
        <end position="1420"/>
    </location>
</feature>
<feature type="domain" description="Flagellar attachment zone protein 1 conserved" evidence="3">
    <location>
        <begin position="654"/>
        <end position="738"/>
    </location>
</feature>
<dbReference type="VEuPathDB" id="TriTrypDB:LtaPh_2620851"/>
<feature type="domain" description="Flagellar attachment zone protein 1 conserved" evidence="3">
    <location>
        <begin position="1969"/>
        <end position="2060"/>
    </location>
</feature>
<feature type="compositionally biased region" description="Basic and acidic residues" evidence="2">
    <location>
        <begin position="404"/>
        <end position="419"/>
    </location>
</feature>
<keyword evidence="1" id="KW-0175">Coiled coil</keyword>
<feature type="region of interest" description="Disordered" evidence="2">
    <location>
        <begin position="391"/>
        <end position="419"/>
    </location>
</feature>
<feature type="domain" description="Flagellar attachment zone protein 1 conserved" evidence="3">
    <location>
        <begin position="846"/>
        <end position="931"/>
    </location>
</feature>
<dbReference type="InterPro" id="IPR056614">
    <property type="entry name" value="FAZ1_cons"/>
</dbReference>
<organism evidence="4 5">
    <name type="scientific">Leishmania tarentolae</name>
    <name type="common">Sauroleishmania tarentolae</name>
    <dbReference type="NCBI Taxonomy" id="5689"/>
    <lineage>
        <taxon>Eukaryota</taxon>
        <taxon>Discoba</taxon>
        <taxon>Euglenozoa</taxon>
        <taxon>Kinetoplastea</taxon>
        <taxon>Metakinetoplastina</taxon>
        <taxon>Trypanosomatida</taxon>
        <taxon>Trypanosomatidae</taxon>
        <taxon>Leishmaniinae</taxon>
        <taxon>Leishmania</taxon>
        <taxon>lizard Leishmania</taxon>
    </lineage>
</organism>
<gene>
    <name evidence="4" type="ORF">LtaPh_2620851</name>
</gene>
<keyword evidence="5" id="KW-1185">Reference proteome</keyword>
<dbReference type="FunFam" id="1.20.920.20:FF:000023">
    <property type="entry name" value="Putative mitotubule-associated protein Gb4"/>
    <property type="match status" value="1"/>
</dbReference>
<proteinExistence type="predicted"/>
<evidence type="ECO:0000259" key="3">
    <source>
        <dbReference type="Pfam" id="PF23398"/>
    </source>
</evidence>
<feature type="domain" description="Flagellar attachment zone protein 1 conserved" evidence="3">
    <location>
        <begin position="1528"/>
        <end position="1619"/>
    </location>
</feature>
<feature type="domain" description="Flagellar attachment zone protein 1 conserved" evidence="3">
    <location>
        <begin position="950"/>
        <end position="1033"/>
    </location>
</feature>
<protein>
    <submittedName>
        <fullName evidence="4">Microtubule-associated protein, putative</fullName>
    </submittedName>
</protein>
<feature type="domain" description="Flagellar attachment zone protein 1 conserved" evidence="3">
    <location>
        <begin position="747"/>
        <end position="832"/>
    </location>
</feature>
<name>A0A640KQ09_LEITA</name>
<dbReference type="Proteomes" id="UP000419144">
    <property type="component" value="Unassembled WGS sequence"/>
</dbReference>
<feature type="domain" description="Flagellar attachment zone protein 1 conserved" evidence="3">
    <location>
        <begin position="1144"/>
        <end position="1229"/>
    </location>
</feature>
<reference evidence="4" key="1">
    <citation type="submission" date="2019-11" db="EMBL/GenBank/DDBJ databases">
        <title>Leishmania tarentolae CDS.</title>
        <authorList>
            <person name="Goto Y."/>
            <person name="Yamagishi J."/>
        </authorList>
    </citation>
    <scope>NUCLEOTIDE SEQUENCE [LARGE SCALE GENOMIC DNA]</scope>
    <source>
        <strain evidence="4">Parrot Tar II</strain>
    </source>
</reference>
<sequence length="2415" mass="273974">MSSVSITEHELMRLSVGDFVAILTHHMKDGKLHWILGSIETPPYLRDVEVRLWAKQRFEYYDEDNTTENPETAALMNRIAQVKEELQKSIDQAENLTEQLRDRRAAIIQKIDDANRYVAESNAVRDAARDDVESISDRNWQELKSYRVPPKMVPVIIRAVMLLLSEDEACTWPCMQRVLRDLYFKRRITSYDPVTQLSPERRDYILQECVSKKSFRYDRALQGSVAMGPIYYWVLAQLDSGEAQSQKNDVEQEKIASQKELRGVLKQISEQQERISEYQHLMDDLDDQLRLCHQRNKDVSSGVTLSCRRVSVSERYADSFAAREGKEYLRPAFYAWKPTDRVIIVLRKNIVCNFGAVTSQEQEEGYNMSEPQIRVLDEALVRSQQTSKAICGDDEGEDDALEDDMFKQNDNETDNAVRKDEDILEERQRHAAEGKPTPVPSLQASNTVEAGIGAVVAKSKLQRKFEGRNWNRLLSRRREAVEAAFAEDCAECLQLPAHSISIESLTVGSLIVNFSVEHDGQRADAELEVRVRRFAFPRLMALYEEEEDEEDDDGPEHQMKFGGDRWVDITSEHHDKIEAAFLADTGTATGARQEEIVVHDIRADADEGLTVDYSMLDKNRDPEEVQEQVDAYAYPAVWALYQRLAGLDEAAPIHQVRFRGERWADIIPGVEEAIKQAFAEDTAESLDVTPQQVNPNTIRYEKGLIIPYTVLGCSLDGDEVDAKVEDYHYPNMWALYDRLVAEAVGAAYQKSFEGEHWETVLHAARPEVSEAFCTDTAKAVNSEPGDIDPRSVDTDQDRLLVSYNVDKPNQPADEVRADTREYPYPEVWALYQFVVAEEAEGTRKLSQTFDGEAWEALNTEIPAQVRKAFTEDVTVATHVNSSCVTIHDMKTSKLGMTVEYGITCEEGQHAYTIRKAVKNFDYPVTWSLYNENNAKGAVGGTGEGESAILERRFEGDDWDIVVDGCPEELSDAFRMGAARVLGVPKENVRVISTEIGSLIVKYQVIDPPCDDREIERRMEEDELPEVTRLHRRRIRGSDVGATPKLYNFEGMPPKVFAGEEWGDVKAKQGARLEQAFMKDTADALGVSADQVRVNEMKTDPYALQVRYTVRECPSNEVAAQASVEDYPYPSMWEMYPDEEDLGKYEKTFDGRGWGNIVASREEDVKASFKKDVADALRADEESIVVKAVGANAEGLQVRYNVTNEACNSEQIMEMQREYGYPNMWALYEEDEGNWVTTSHQVGFDGEDWMYVVQDKMQELHDAFVSCTAELFHMRPEHVTNTKYTLGSLIVDFELTHPAKLDEEEIKKQLAECPYEPVWELYGYHPWVPTEVMQTTHNICFEGPGWETVLESQREELEERFKQDTATALEVEPSDVHIDSAECAEECLFISTTITHHIFQDNELLQEQLTRYPYEEVWKLYVEDQSQSWTVTSHQVGFDGDGWVHILHANKEALENAFRTCTGEALDLTDENITNIAFEANEAALLTTFEVKHPKEQSEQEVNRRLAECDYMPVWDLYINHPYNPDENVVTSHEIGFEGEEWNKVMETQPEQLKEAIMLDTSEALELTPNDITSITTTFENGNMLIVRFNSQHPLLQDEELMKEQLSRYPYERVWALYEDAPITPLNELPASKFNDAGKGESAILERRFEGDDWDIVVDGCPEELSDAFRMGAARVLGVPKENVRVISTEIGSLIVKYQVIDPPCDDREIERRMEEDELPEVTRLHRRRIRGSDVGSAAKARAMPTEVEKITTLEDCGFEGEDWDYVWSIKQEAMCSAFAKGVSDALGIELTDIQDIDMENSKDGIVLGAKVTHPVAQDRQAIHRTLEDHPFTELWALYETRPYNENNAKGAVGGTGEGESAILERRFEGDDWDIVVDGCPEELSDAFRMGAARVLGVPKENVRVISTEIGSLIVKYQVIDPPCDDREIERRMEEDELPEVTRLHRRRIRGSDVGSAAKARAMPTEVEKITTLEDCGFEGEDWDYVWSIKQEAMCSAFAKGVSDALGIELTDIQDIDMENSKDGIVLGAKVTHPVAQDRQAIHRTLEDHPFTELWALYETRPYNPAECVTAEQAIYFEGEEWDVVMADKPEEVVEAVRKDTASALNVLVDDVVSVHMEVEPAGLVATVMVRHSPLQDDELIHEELIKYDYKRVWALYCPETEALHGTKHFDGVNWGGVIKADKNGVMQAFREDTAAAVNVQPEDVDVDDIRTAATGMNVDYTVTLGAVSEEGVEHTLQTYPYPNVWDHYRVEKKITTLEDCGFEGEDWDYVWSIKQEAMCSAFAKGVSDALGIELTDIQDIDMENSKDGIVLGAKVTHPVTQDRQAIHRTLEDHPFTELWALYETRPYNENNAKGAVGGTGEGESAILERRFEGDDWDIVVDGCPEELSDAFRMGRRVCWVCLRRTCASSAQRSGA</sequence>
<evidence type="ECO:0000313" key="5">
    <source>
        <dbReference type="Proteomes" id="UP000419144"/>
    </source>
</evidence>
<feature type="domain" description="Flagellar attachment zone protein 1 conserved" evidence="3">
    <location>
        <begin position="1750"/>
        <end position="1841"/>
    </location>
</feature>
<feature type="domain" description="Flagellar attachment zone protein 1 conserved" evidence="3">
    <location>
        <begin position="2254"/>
        <end position="2345"/>
    </location>
</feature>
<feature type="compositionally biased region" description="Acidic residues" evidence="2">
    <location>
        <begin position="392"/>
        <end position="403"/>
    </location>
</feature>
<dbReference type="OrthoDB" id="260030at2759"/>